<dbReference type="KEGG" id="het:BBW65_04225"/>
<dbReference type="Pfam" id="PF01937">
    <property type="entry name" value="ARMT1-like_dom"/>
    <property type="match status" value="1"/>
</dbReference>
<gene>
    <name evidence="2" type="ORF">BBW65_04225</name>
</gene>
<dbReference type="OrthoDB" id="9796465at2"/>
<reference evidence="3" key="1">
    <citation type="submission" date="2016-07" db="EMBL/GenBank/DDBJ databases">
        <authorList>
            <person name="Florea S."/>
            <person name="Webb J.S."/>
            <person name="Jaromczyk J."/>
            <person name="Schardl C.L."/>
        </authorList>
    </citation>
    <scope>NUCLEOTIDE SEQUENCE [LARGE SCALE GENOMIC DNA]</scope>
    <source>
        <strain evidence="3">MIT 01-6242</strain>
    </source>
</reference>
<dbReference type="InterPro" id="IPR036075">
    <property type="entry name" value="ARMT-1-like_metal-bd_sf"/>
</dbReference>
<dbReference type="InterPro" id="IPR014444">
    <property type="entry name" value="PH1575-like"/>
</dbReference>
<evidence type="ECO:0000313" key="3">
    <source>
        <dbReference type="Proteomes" id="UP000092884"/>
    </source>
</evidence>
<evidence type="ECO:0000259" key="1">
    <source>
        <dbReference type="Pfam" id="PF01937"/>
    </source>
</evidence>
<proteinExistence type="predicted"/>
<keyword evidence="3" id="KW-1185">Reference proteome</keyword>
<dbReference type="EMBL" id="CP016503">
    <property type="protein sequence ID" value="ANV98056.1"/>
    <property type="molecule type" value="Genomic_DNA"/>
</dbReference>
<feature type="domain" description="Damage-control phosphatase ARMT1-like metal-binding" evidence="1">
    <location>
        <begin position="5"/>
        <end position="278"/>
    </location>
</feature>
<dbReference type="STRING" id="222136.BBW65_04225"/>
<dbReference type="RefSeq" id="WP_066340173.1">
    <property type="nucleotide sequence ID" value="NZ_CP016503.1"/>
</dbReference>
<evidence type="ECO:0000313" key="2">
    <source>
        <dbReference type="EMBL" id="ANV98056.1"/>
    </source>
</evidence>
<dbReference type="Gene3D" id="3.40.50.10880">
    <property type="entry name" value="Uncharacterised protein PF01937, DUF89, domain 3"/>
    <property type="match status" value="1"/>
</dbReference>
<protein>
    <recommendedName>
        <fullName evidence="1">Damage-control phosphatase ARMT1-like metal-binding domain-containing protein</fullName>
    </recommendedName>
</protein>
<accession>A0A1B1U5M0</accession>
<dbReference type="Proteomes" id="UP000092884">
    <property type="component" value="Chromosome"/>
</dbReference>
<dbReference type="SUPFAM" id="SSF111321">
    <property type="entry name" value="AF1104-like"/>
    <property type="match status" value="1"/>
</dbReference>
<dbReference type="Gene3D" id="1.10.285.20">
    <property type="entry name" value="Uncharacterised protein PF01937, DUF89, domain 2"/>
    <property type="match status" value="1"/>
</dbReference>
<dbReference type="InterPro" id="IPR002791">
    <property type="entry name" value="ARMT1-like_metal-bd"/>
</dbReference>
<dbReference type="AlphaFoldDB" id="A0A1B1U5M0"/>
<name>A0A1B1U5M0_9HELI</name>
<dbReference type="PIRSF" id="PIRSF006593">
    <property type="entry name" value="UCP006593"/>
    <property type="match status" value="1"/>
</dbReference>
<organism evidence="2 3">
    <name type="scientific">Helicobacter enhydrae</name>
    <dbReference type="NCBI Taxonomy" id="222136"/>
    <lineage>
        <taxon>Bacteria</taxon>
        <taxon>Pseudomonadati</taxon>
        <taxon>Campylobacterota</taxon>
        <taxon>Epsilonproteobacteria</taxon>
        <taxon>Campylobacterales</taxon>
        <taxon>Helicobacteraceae</taxon>
        <taxon>Helicobacter</taxon>
    </lineage>
</organism>
<sequence length="287" mass="32151">MKAKKECFSCLLNQARVWSEDVAGYQKLLDSVVRDESGASLWLSPPQIAIDLYGKIAKECQSKDLYQTIKQECIAKASALLKRFHTEDLSLEEAVRLCALGNVIDYGSASAFDIDSFDFASTLGQLDFCIFEFEAFVENIKRAKSLVVLGDNAGENLFDELLIQRLKREFENLDIYYFVRGAPIINDVTLADLDSQECRGIFDIAEVVDSGVRSPGFVYEDATPKAQKIYDTADVVLSKGMGNFECLESMQDARVFFLLKIKCNVVAEVLGEPLGKMVLKQNTNQRR</sequence>